<feature type="compositionally biased region" description="Polar residues" evidence="7">
    <location>
        <begin position="172"/>
        <end position="181"/>
    </location>
</feature>
<keyword evidence="9" id="KW-1185">Reference proteome</keyword>
<dbReference type="GO" id="GO:0042796">
    <property type="term" value="P:snRNA transcription by RNA polymerase III"/>
    <property type="evidence" value="ECO:0007669"/>
    <property type="project" value="TreeGrafter"/>
</dbReference>
<feature type="compositionally biased region" description="Basic and acidic residues" evidence="7">
    <location>
        <begin position="132"/>
        <end position="141"/>
    </location>
</feature>
<dbReference type="GO" id="GO:0001006">
    <property type="term" value="F:RNA polymerase III type 3 promoter sequence-specific DNA binding"/>
    <property type="evidence" value="ECO:0007669"/>
    <property type="project" value="TreeGrafter"/>
</dbReference>
<evidence type="ECO:0000313" key="8">
    <source>
        <dbReference type="EnsemblPlants" id="OMERI01G38420.1"/>
    </source>
</evidence>
<evidence type="ECO:0000256" key="2">
    <source>
        <dbReference type="ARBA" id="ARBA00010410"/>
    </source>
</evidence>
<protein>
    <recommendedName>
        <fullName evidence="10">snRNA-activating protein complex subunit</fullName>
    </recommendedName>
</protein>
<dbReference type="GO" id="GO:0042795">
    <property type="term" value="P:snRNA transcription by RNA polymerase II"/>
    <property type="evidence" value="ECO:0007669"/>
    <property type="project" value="TreeGrafter"/>
</dbReference>
<name>A0A0E0CC04_9ORYZ</name>
<dbReference type="Proteomes" id="UP000008021">
    <property type="component" value="Chromosome 1"/>
</dbReference>
<keyword evidence="5" id="KW-0804">Transcription</keyword>
<evidence type="ECO:0000313" key="9">
    <source>
        <dbReference type="Proteomes" id="UP000008021"/>
    </source>
</evidence>
<dbReference type="eggNOG" id="KOG2664">
    <property type="taxonomic scope" value="Eukaryota"/>
</dbReference>
<comment type="subcellular location">
    <subcellularLocation>
        <location evidence="1">Nucleus</location>
    </subcellularLocation>
</comment>
<organism evidence="8">
    <name type="scientific">Oryza meridionalis</name>
    <dbReference type="NCBI Taxonomy" id="40149"/>
    <lineage>
        <taxon>Eukaryota</taxon>
        <taxon>Viridiplantae</taxon>
        <taxon>Streptophyta</taxon>
        <taxon>Embryophyta</taxon>
        <taxon>Tracheophyta</taxon>
        <taxon>Spermatophyta</taxon>
        <taxon>Magnoliopsida</taxon>
        <taxon>Liliopsida</taxon>
        <taxon>Poales</taxon>
        <taxon>Poaceae</taxon>
        <taxon>BOP clade</taxon>
        <taxon>Oryzoideae</taxon>
        <taxon>Oryzeae</taxon>
        <taxon>Oryzinae</taxon>
        <taxon>Oryza</taxon>
    </lineage>
</organism>
<dbReference type="GO" id="GO:0019185">
    <property type="term" value="C:snRNA-activating protein complex"/>
    <property type="evidence" value="ECO:0007669"/>
    <property type="project" value="TreeGrafter"/>
</dbReference>
<sequence length="556" mass="62043">MAAVAAAAGEEAESSAAGEQRRMPFARGGPVFVPFMVGPVSTVPEFMSSALRELQSLKDELGDPGDEFDEELCVDELRVLSEEELVERALREAMEEGWDSTALSQLEDQRIDGGMSASSTFGNGAITSSSSGERETSRSPTEDTSSIPHVQGNNGKTRGVKGETRGRKRKNVTPTLNSSVETEIPGPSVDTAVVPYVPQQGIEGKTGGMKGKSRGRMKKGGNTTSNSLGENLEVVSHESVPPVEDLEVVSHDAAGTDGDTKCGKGKKRGRHFDREGSYLTKAVKMAEIKAKQEEDKHAASLHSFSGDSVLAKVSKPSAEKVDVAKSLRYISTTWKSQEFLVLGSQLLTDLRDNIYCFKDKLMNVAKQHVHSGYFLIEDTFYNDTRRSTVDYSKPILDWIKNSRNEAEEKWDAITSGVLKKRQKDLLMGLNVSNVPDFKSAKMEKTRFSDLNFRLGAGYLYCHQGNCKHMIVIRDMRLIHPEDTQNQAEYPLMTFQMQRRLQKCSVCQIFHATKMTVDDKWTLNNPCYFCDKCYYLLHYKEDNSLLYHHTVYDYLQE</sequence>
<feature type="compositionally biased region" description="Polar residues" evidence="7">
    <location>
        <begin position="142"/>
        <end position="156"/>
    </location>
</feature>
<reference evidence="8" key="2">
    <citation type="submission" date="2018-05" db="EMBL/GenBank/DDBJ databases">
        <title>OmerRS3 (Oryza meridionalis Reference Sequence Version 3).</title>
        <authorList>
            <person name="Zhang J."/>
            <person name="Kudrna D."/>
            <person name="Lee S."/>
            <person name="Talag J."/>
            <person name="Welchert J."/>
            <person name="Wing R.A."/>
        </authorList>
    </citation>
    <scope>NUCLEOTIDE SEQUENCE [LARGE SCALE GENOMIC DNA]</scope>
    <source>
        <strain evidence="8">cv. OR44</strain>
    </source>
</reference>
<dbReference type="PANTHER" id="PTHR13421:SF16">
    <property type="entry name" value="SNRNA-ACTIVATING PROTEIN COMPLEX SUBUNIT 3"/>
    <property type="match status" value="1"/>
</dbReference>
<dbReference type="PANTHER" id="PTHR13421">
    <property type="entry name" value="SNRNA-ACTIVATING PROTEIN COMPLEX SUBUNIT 3"/>
    <property type="match status" value="1"/>
</dbReference>
<dbReference type="AlphaFoldDB" id="A0A0E0CC04"/>
<keyword evidence="3" id="KW-0805">Transcription regulation</keyword>
<dbReference type="GO" id="GO:0003681">
    <property type="term" value="F:bent DNA binding"/>
    <property type="evidence" value="ECO:0007669"/>
    <property type="project" value="TreeGrafter"/>
</dbReference>
<evidence type="ECO:0000256" key="6">
    <source>
        <dbReference type="ARBA" id="ARBA00023242"/>
    </source>
</evidence>
<dbReference type="HOGENOM" id="CLU_041861_2_0_1"/>
<comment type="similarity">
    <text evidence="2">Belongs to the SNAPC3/SRD2 family.</text>
</comment>
<feature type="region of interest" description="Disordered" evidence="7">
    <location>
        <begin position="1"/>
        <end position="21"/>
    </location>
</feature>
<evidence type="ECO:0000256" key="5">
    <source>
        <dbReference type="ARBA" id="ARBA00023163"/>
    </source>
</evidence>
<proteinExistence type="inferred from homology"/>
<keyword evidence="6" id="KW-0539">Nucleus</keyword>
<dbReference type="GO" id="GO:0000978">
    <property type="term" value="F:RNA polymerase II cis-regulatory region sequence-specific DNA binding"/>
    <property type="evidence" value="ECO:0007669"/>
    <property type="project" value="TreeGrafter"/>
</dbReference>
<feature type="region of interest" description="Disordered" evidence="7">
    <location>
        <begin position="200"/>
        <end position="228"/>
    </location>
</feature>
<feature type="compositionally biased region" description="Low complexity" evidence="7">
    <location>
        <begin position="1"/>
        <end position="18"/>
    </location>
</feature>
<feature type="compositionally biased region" description="Polar residues" evidence="7">
    <location>
        <begin position="116"/>
        <end position="126"/>
    </location>
</feature>
<dbReference type="GO" id="GO:0001046">
    <property type="term" value="F:core promoter sequence-specific DNA binding"/>
    <property type="evidence" value="ECO:0007669"/>
    <property type="project" value="TreeGrafter"/>
</dbReference>
<dbReference type="Gramene" id="OMERI01G38420.1">
    <property type="protein sequence ID" value="OMERI01G38420.1"/>
    <property type="gene ID" value="OMERI01G38420"/>
</dbReference>
<dbReference type="GO" id="GO:0005634">
    <property type="term" value="C:nucleus"/>
    <property type="evidence" value="ECO:0007669"/>
    <property type="project" value="UniProtKB-SubCell"/>
</dbReference>
<feature type="region of interest" description="Disordered" evidence="7">
    <location>
        <begin position="113"/>
        <end position="187"/>
    </location>
</feature>
<accession>A0A0E0CC04</accession>
<dbReference type="EnsemblPlants" id="OMERI01G38420.1">
    <property type="protein sequence ID" value="OMERI01G38420.1"/>
    <property type="gene ID" value="OMERI01G38420"/>
</dbReference>
<dbReference type="InterPro" id="IPR022042">
    <property type="entry name" value="snRNA-activating_su3"/>
</dbReference>
<evidence type="ECO:0000256" key="1">
    <source>
        <dbReference type="ARBA" id="ARBA00004123"/>
    </source>
</evidence>
<evidence type="ECO:0000256" key="3">
    <source>
        <dbReference type="ARBA" id="ARBA00023015"/>
    </source>
</evidence>
<evidence type="ECO:0000256" key="4">
    <source>
        <dbReference type="ARBA" id="ARBA00023125"/>
    </source>
</evidence>
<dbReference type="Pfam" id="PF12251">
    <property type="entry name" value="SNAPC3"/>
    <property type="match status" value="1"/>
</dbReference>
<keyword evidence="4" id="KW-0238">DNA-binding</keyword>
<dbReference type="STRING" id="40149.A0A0E0CC04"/>
<evidence type="ECO:0000256" key="7">
    <source>
        <dbReference type="SAM" id="MobiDB-lite"/>
    </source>
</evidence>
<evidence type="ECO:0008006" key="10">
    <source>
        <dbReference type="Google" id="ProtNLM"/>
    </source>
</evidence>
<reference evidence="8" key="1">
    <citation type="submission" date="2015-04" db="UniProtKB">
        <authorList>
            <consortium name="EnsemblPlants"/>
        </authorList>
    </citation>
    <scope>IDENTIFICATION</scope>
</reference>